<reference evidence="2 3" key="1">
    <citation type="submission" date="2024-06" db="EMBL/GenBank/DDBJ databases">
        <title>The Natural Products Discovery Center: Release of the First 8490 Sequenced Strains for Exploring Actinobacteria Biosynthetic Diversity.</title>
        <authorList>
            <person name="Kalkreuter E."/>
            <person name="Kautsar S.A."/>
            <person name="Yang D."/>
            <person name="Bader C.D."/>
            <person name="Teijaro C.N."/>
            <person name="Fluegel L."/>
            <person name="Davis C.M."/>
            <person name="Simpson J.R."/>
            <person name="Lauterbach L."/>
            <person name="Steele A.D."/>
            <person name="Gui C."/>
            <person name="Meng S."/>
            <person name="Li G."/>
            <person name="Viehrig K."/>
            <person name="Ye F."/>
            <person name="Su P."/>
            <person name="Kiefer A.F."/>
            <person name="Nichols A."/>
            <person name="Cepeda A.J."/>
            <person name="Yan W."/>
            <person name="Fan B."/>
            <person name="Jiang Y."/>
            <person name="Adhikari A."/>
            <person name="Zheng C.-J."/>
            <person name="Schuster L."/>
            <person name="Cowan T.M."/>
            <person name="Smanski M.J."/>
            <person name="Chevrette M.G."/>
            <person name="De Carvalho L.P.S."/>
            <person name="Shen B."/>
        </authorList>
    </citation>
    <scope>NUCLEOTIDE SEQUENCE [LARGE SCALE GENOMIC DNA]</scope>
    <source>
        <strain evidence="2 3">NPDC048946</strain>
    </source>
</reference>
<protein>
    <submittedName>
        <fullName evidence="2">Alpha/beta fold hydrolase</fullName>
    </submittedName>
</protein>
<dbReference type="Pfam" id="PF12697">
    <property type="entry name" value="Abhydrolase_6"/>
    <property type="match status" value="1"/>
</dbReference>
<dbReference type="GO" id="GO:0016787">
    <property type="term" value="F:hydrolase activity"/>
    <property type="evidence" value="ECO:0007669"/>
    <property type="project" value="UniProtKB-KW"/>
</dbReference>
<evidence type="ECO:0000313" key="3">
    <source>
        <dbReference type="Proteomes" id="UP001551482"/>
    </source>
</evidence>
<dbReference type="PANTHER" id="PTHR12277:SF79">
    <property type="entry name" value="XAA-PRO DIPEPTIDYL-PEPTIDASE-RELATED"/>
    <property type="match status" value="1"/>
</dbReference>
<evidence type="ECO:0000259" key="1">
    <source>
        <dbReference type="Pfam" id="PF12697"/>
    </source>
</evidence>
<dbReference type="PANTHER" id="PTHR12277">
    <property type="entry name" value="ALPHA/BETA HYDROLASE DOMAIN-CONTAINING PROTEIN"/>
    <property type="match status" value="1"/>
</dbReference>
<dbReference type="InterPro" id="IPR029058">
    <property type="entry name" value="AB_hydrolase_fold"/>
</dbReference>
<evidence type="ECO:0000313" key="2">
    <source>
        <dbReference type="EMBL" id="MEU8133862.1"/>
    </source>
</evidence>
<comment type="caution">
    <text evidence="2">The sequence shown here is derived from an EMBL/GenBank/DDBJ whole genome shotgun (WGS) entry which is preliminary data.</text>
</comment>
<dbReference type="EMBL" id="JBEZFP010000019">
    <property type="protein sequence ID" value="MEU8133862.1"/>
    <property type="molecule type" value="Genomic_DNA"/>
</dbReference>
<accession>A0ABV3DDN5</accession>
<keyword evidence="2" id="KW-0378">Hydrolase</keyword>
<organism evidence="2 3">
    <name type="scientific">Streptodolium elevatio</name>
    <dbReference type="NCBI Taxonomy" id="3157996"/>
    <lineage>
        <taxon>Bacteria</taxon>
        <taxon>Bacillati</taxon>
        <taxon>Actinomycetota</taxon>
        <taxon>Actinomycetes</taxon>
        <taxon>Kitasatosporales</taxon>
        <taxon>Streptomycetaceae</taxon>
        <taxon>Streptodolium</taxon>
    </lineage>
</organism>
<name>A0ABV3DDN5_9ACTN</name>
<dbReference type="Gene3D" id="3.40.50.1820">
    <property type="entry name" value="alpha/beta hydrolase"/>
    <property type="match status" value="1"/>
</dbReference>
<gene>
    <name evidence="2" type="ORF">AB0C36_10165</name>
</gene>
<feature type="domain" description="AB hydrolase-1" evidence="1">
    <location>
        <begin position="24"/>
        <end position="220"/>
    </location>
</feature>
<proteinExistence type="predicted"/>
<sequence>MLISADGVRISAVHHPDSARDLAFVVAHGFTGSWRRPRVAAVMDVLRAYGGVIGFDFRGHGASGGHATMGDREVLDLDAAVAWARQMGYRRVATVGFSMGGSVVVRHAALHGGVDAVVAVSAPSRWYYRGTPPMRRIHLAINHPVGRLVTRTVLKTRVSPRRWNPIPQAPKDLAGRLSPVPLLIVHGDRDAYFPVDHAEQLYAAAREPRELWIEPGLGHAENAVGPELVKRIGAWVNGRIPG</sequence>
<dbReference type="RefSeq" id="WP_358352034.1">
    <property type="nucleotide sequence ID" value="NZ_JBEZFP010000019.1"/>
</dbReference>
<dbReference type="SUPFAM" id="SSF53474">
    <property type="entry name" value="alpha/beta-Hydrolases"/>
    <property type="match status" value="1"/>
</dbReference>
<dbReference type="Proteomes" id="UP001551482">
    <property type="component" value="Unassembled WGS sequence"/>
</dbReference>
<keyword evidence="3" id="KW-1185">Reference proteome</keyword>
<dbReference type="InterPro" id="IPR000073">
    <property type="entry name" value="AB_hydrolase_1"/>
</dbReference>